<dbReference type="InterPro" id="IPR039928">
    <property type="entry name" value="LNK"/>
</dbReference>
<dbReference type="AlphaFoldDB" id="A0AAV5LT49"/>
<dbReference type="GO" id="GO:0006355">
    <property type="term" value="P:regulation of DNA-templated transcription"/>
    <property type="evidence" value="ECO:0007669"/>
    <property type="project" value="InterPro"/>
</dbReference>
<sequence>MDWCFGSCIDDLVVPKDQELSDRFPTPESWPKWEINAPGNMESQNECFILNTNFAQEYLVLSGKSLYNEVEMESSVSAKDESCSSVCGGSSQESLNQAPISHRQLDYQLDELSRFQQMDDIFLYKHYFGTMILDFLPVGNMLLKMLWLVIYI</sequence>
<evidence type="ECO:0000313" key="2">
    <source>
        <dbReference type="EMBL" id="GKV39657.1"/>
    </source>
</evidence>
<dbReference type="PANTHER" id="PTHR33334:SF10">
    <property type="entry name" value="PROTEIN LNK4"/>
    <property type="match status" value="1"/>
</dbReference>
<dbReference type="Proteomes" id="UP001054252">
    <property type="component" value="Unassembled WGS sequence"/>
</dbReference>
<comment type="caution">
    <text evidence="2">The sequence shown here is derived from an EMBL/GenBank/DDBJ whole genome shotgun (WGS) entry which is preliminary data.</text>
</comment>
<keyword evidence="1" id="KW-1133">Transmembrane helix</keyword>
<protein>
    <submittedName>
        <fullName evidence="2">Uncharacterized protein</fullName>
    </submittedName>
</protein>
<dbReference type="EMBL" id="BPVZ01000136">
    <property type="protein sequence ID" value="GKV39657.1"/>
    <property type="molecule type" value="Genomic_DNA"/>
</dbReference>
<feature type="transmembrane region" description="Helical" evidence="1">
    <location>
        <begin position="127"/>
        <end position="150"/>
    </location>
</feature>
<accession>A0AAV5LT49</accession>
<dbReference type="GO" id="GO:0007623">
    <property type="term" value="P:circadian rhythm"/>
    <property type="evidence" value="ECO:0007669"/>
    <property type="project" value="InterPro"/>
</dbReference>
<keyword evidence="1" id="KW-0472">Membrane</keyword>
<gene>
    <name evidence="2" type="ORF">SLEP1_g47396</name>
</gene>
<keyword evidence="1" id="KW-0812">Transmembrane</keyword>
<keyword evidence="3" id="KW-1185">Reference proteome</keyword>
<organism evidence="2 3">
    <name type="scientific">Rubroshorea leprosula</name>
    <dbReference type="NCBI Taxonomy" id="152421"/>
    <lineage>
        <taxon>Eukaryota</taxon>
        <taxon>Viridiplantae</taxon>
        <taxon>Streptophyta</taxon>
        <taxon>Embryophyta</taxon>
        <taxon>Tracheophyta</taxon>
        <taxon>Spermatophyta</taxon>
        <taxon>Magnoliopsida</taxon>
        <taxon>eudicotyledons</taxon>
        <taxon>Gunneridae</taxon>
        <taxon>Pentapetalae</taxon>
        <taxon>rosids</taxon>
        <taxon>malvids</taxon>
        <taxon>Malvales</taxon>
        <taxon>Dipterocarpaceae</taxon>
        <taxon>Rubroshorea</taxon>
    </lineage>
</organism>
<evidence type="ECO:0000256" key="1">
    <source>
        <dbReference type="SAM" id="Phobius"/>
    </source>
</evidence>
<dbReference type="PANTHER" id="PTHR33334">
    <property type="entry name" value="PROTEIN LNK1"/>
    <property type="match status" value="1"/>
</dbReference>
<name>A0AAV5LT49_9ROSI</name>
<proteinExistence type="predicted"/>
<evidence type="ECO:0000313" key="3">
    <source>
        <dbReference type="Proteomes" id="UP001054252"/>
    </source>
</evidence>
<reference evidence="2 3" key="1">
    <citation type="journal article" date="2021" name="Commun. Biol.">
        <title>The genome of Shorea leprosula (Dipterocarpaceae) highlights the ecological relevance of drought in aseasonal tropical rainforests.</title>
        <authorList>
            <person name="Ng K.K.S."/>
            <person name="Kobayashi M.J."/>
            <person name="Fawcett J.A."/>
            <person name="Hatakeyama M."/>
            <person name="Paape T."/>
            <person name="Ng C.H."/>
            <person name="Ang C.C."/>
            <person name="Tnah L.H."/>
            <person name="Lee C.T."/>
            <person name="Nishiyama T."/>
            <person name="Sese J."/>
            <person name="O'Brien M.J."/>
            <person name="Copetti D."/>
            <person name="Mohd Noor M.I."/>
            <person name="Ong R.C."/>
            <person name="Putra M."/>
            <person name="Sireger I.Z."/>
            <person name="Indrioko S."/>
            <person name="Kosugi Y."/>
            <person name="Izuno A."/>
            <person name="Isagi Y."/>
            <person name="Lee S.L."/>
            <person name="Shimizu K.K."/>
        </authorList>
    </citation>
    <scope>NUCLEOTIDE SEQUENCE [LARGE SCALE GENOMIC DNA]</scope>
    <source>
        <strain evidence="2">214</strain>
    </source>
</reference>